<gene>
    <name evidence="9" type="ORF">HMPREF9445_00582</name>
</gene>
<dbReference type="EMBL" id="AFBM01000006">
    <property type="protein sequence ID" value="EGF54234.1"/>
    <property type="molecule type" value="Genomic_DNA"/>
</dbReference>
<evidence type="ECO:0000256" key="5">
    <source>
        <dbReference type="ARBA" id="ARBA00022970"/>
    </source>
</evidence>
<evidence type="ECO:0000256" key="2">
    <source>
        <dbReference type="ARBA" id="ARBA00022448"/>
    </source>
</evidence>
<dbReference type="PANTHER" id="PTHR43869:SF1">
    <property type="entry name" value="GLYCINE BETAINE_PROLINE BETAINE TRANSPORT SYSTEM ATP-BINDING PROTEIN PROV"/>
    <property type="match status" value="1"/>
</dbReference>
<dbReference type="Proteomes" id="UP000010321">
    <property type="component" value="Unassembled WGS sequence"/>
</dbReference>
<dbReference type="PANTHER" id="PTHR43869">
    <property type="entry name" value="GLYCINE BETAINE/PROLINE BETAINE TRANSPORT SYSTEM ATP-BINDING PROTEIN PROV"/>
    <property type="match status" value="1"/>
</dbReference>
<dbReference type="Pfam" id="PF00005">
    <property type="entry name" value="ABC_tran"/>
    <property type="match status" value="1"/>
</dbReference>
<dbReference type="SUPFAM" id="SSF52540">
    <property type="entry name" value="P-loop containing nucleoside triphosphate hydrolases"/>
    <property type="match status" value="1"/>
</dbReference>
<dbReference type="Gene3D" id="3.40.50.300">
    <property type="entry name" value="P-loop containing nucleotide triphosphate hydrolases"/>
    <property type="match status" value="1"/>
</dbReference>
<dbReference type="Pfam" id="PF00571">
    <property type="entry name" value="CBS"/>
    <property type="match status" value="2"/>
</dbReference>
<accession>A0ABP2KXH4</accession>
<keyword evidence="6" id="KW-0129">CBS domain</keyword>
<dbReference type="PROSITE" id="PS50893">
    <property type="entry name" value="ABC_TRANSPORTER_2"/>
    <property type="match status" value="1"/>
</dbReference>
<keyword evidence="2" id="KW-0813">Transport</keyword>
<feature type="domain" description="ABC transporter" evidence="7">
    <location>
        <begin position="43"/>
        <end position="279"/>
    </location>
</feature>
<name>A0ABP2KXH4_9BACE</name>
<evidence type="ECO:0000256" key="6">
    <source>
        <dbReference type="PROSITE-ProRule" id="PRU00703"/>
    </source>
</evidence>
<dbReference type="InterPro" id="IPR003593">
    <property type="entry name" value="AAA+_ATPase"/>
</dbReference>
<feature type="domain" description="CBS" evidence="8">
    <location>
        <begin position="294"/>
        <end position="351"/>
    </location>
</feature>
<dbReference type="InterPro" id="IPR003439">
    <property type="entry name" value="ABC_transporter-like_ATP-bd"/>
</dbReference>
<dbReference type="InterPro" id="IPR046342">
    <property type="entry name" value="CBS_dom_sf"/>
</dbReference>
<reference evidence="9 10" key="1">
    <citation type="submission" date="2011-02" db="EMBL/GenBank/DDBJ databases">
        <authorList>
            <person name="Weinstock G."/>
            <person name="Sodergren E."/>
            <person name="Clifton S."/>
            <person name="Fulton L."/>
            <person name="Fulton B."/>
            <person name="Courtney L."/>
            <person name="Fronick C."/>
            <person name="Harrison M."/>
            <person name="Strong C."/>
            <person name="Farmer C."/>
            <person name="Delahaunty K."/>
            <person name="Markovic C."/>
            <person name="Hall O."/>
            <person name="Minx P."/>
            <person name="Tomlinson C."/>
            <person name="Mitreva M."/>
            <person name="Hou S."/>
            <person name="Chen J."/>
            <person name="Wollam A."/>
            <person name="Pepin K.H."/>
            <person name="Johnson M."/>
            <person name="Bhonagiri V."/>
            <person name="Zhang X."/>
            <person name="Suruliraj S."/>
            <person name="Warren W."/>
            <person name="Chinwalla A."/>
            <person name="Mardis E.R."/>
            <person name="Wilson R.K."/>
        </authorList>
    </citation>
    <scope>NUCLEOTIDE SEQUENCE [LARGE SCALE GENOMIC DNA]</scope>
    <source>
        <strain evidence="9 10">YIT 12056</strain>
    </source>
</reference>
<evidence type="ECO:0000256" key="4">
    <source>
        <dbReference type="ARBA" id="ARBA00022840"/>
    </source>
</evidence>
<keyword evidence="4 9" id="KW-0067">ATP-binding</keyword>
<comment type="caution">
    <text evidence="9">The sequence shown here is derived from an EMBL/GenBank/DDBJ whole genome shotgun (WGS) entry which is preliminary data.</text>
</comment>
<dbReference type="Gene3D" id="3.10.580.10">
    <property type="entry name" value="CBS-domain"/>
    <property type="match status" value="1"/>
</dbReference>
<evidence type="ECO:0000256" key="1">
    <source>
        <dbReference type="ARBA" id="ARBA00005417"/>
    </source>
</evidence>
<sequence>MKREPEPLVKINNIIMSKIEIRNLYLIFGKEKHKAEKMLKEGKTKEEILKATGCTVAVKDANLSINEGEIFVIMGLSGSGKSTLLRCINRLIRPTSGEIIINETDISKASKQELLQIRRKELAMVFQHFGLLPHRSVLHNIAFGLELQGVKKREREKKAMECMQQVGLKGYENQMVGQLSGGMQQRVGLARALANNPEVLLMDEAFSALDPLIRVQMQDELLTLQSKMKKTIVFITHDLNEAIKLGDRIAIMKDGEIVQTGTSEEILTEPANAYVERFVENVDRSKIITASSIMVDKPLVARLKKEGPEVLIRKMRERNLTVLPVVDAGNILIGEVGLNDLIKLRKEQIRSIDTVVRHEVHSVLSDAILEDILPLMTRTNSPIWVVNENREFQGVVPLSSLIIEVTGKNKEEINEIIQNAIEL</sequence>
<dbReference type="PROSITE" id="PS00211">
    <property type="entry name" value="ABC_TRANSPORTER_1"/>
    <property type="match status" value="1"/>
</dbReference>
<dbReference type="PROSITE" id="PS51371">
    <property type="entry name" value="CBS"/>
    <property type="match status" value="1"/>
</dbReference>
<comment type="similarity">
    <text evidence="1">Belongs to the ABC transporter superfamily.</text>
</comment>
<proteinExistence type="inferred from homology"/>
<keyword evidence="10" id="KW-1185">Reference proteome</keyword>
<keyword evidence="5" id="KW-0029">Amino-acid transport</keyword>
<dbReference type="CDD" id="cd03294">
    <property type="entry name" value="ABC_Pro_Gly_Betaine"/>
    <property type="match status" value="1"/>
</dbReference>
<keyword evidence="3" id="KW-0547">Nucleotide-binding</keyword>
<evidence type="ECO:0000313" key="10">
    <source>
        <dbReference type="Proteomes" id="UP000010321"/>
    </source>
</evidence>
<protein>
    <submittedName>
        <fullName evidence="9">Glycine betaine/L-proline transport ATP-binding protein proV</fullName>
    </submittedName>
</protein>
<dbReference type="SUPFAM" id="SSF54631">
    <property type="entry name" value="CBS-domain pair"/>
    <property type="match status" value="1"/>
</dbReference>
<dbReference type="InterPro" id="IPR017871">
    <property type="entry name" value="ABC_transporter-like_CS"/>
</dbReference>
<dbReference type="SMART" id="SM00382">
    <property type="entry name" value="AAA"/>
    <property type="match status" value="1"/>
</dbReference>
<organism evidence="9 10">
    <name type="scientific">Bacteroides clarus YIT 12056</name>
    <dbReference type="NCBI Taxonomy" id="762984"/>
    <lineage>
        <taxon>Bacteria</taxon>
        <taxon>Pseudomonadati</taxon>
        <taxon>Bacteroidota</taxon>
        <taxon>Bacteroidia</taxon>
        <taxon>Bacteroidales</taxon>
        <taxon>Bacteroidaceae</taxon>
        <taxon>Bacteroides</taxon>
    </lineage>
</organism>
<dbReference type="InterPro" id="IPR051921">
    <property type="entry name" value="ABC_osmolyte_uptake_ATP-bind"/>
</dbReference>
<dbReference type="NCBIfam" id="TIGR01186">
    <property type="entry name" value="proV"/>
    <property type="match status" value="1"/>
</dbReference>
<evidence type="ECO:0000259" key="8">
    <source>
        <dbReference type="PROSITE" id="PS51371"/>
    </source>
</evidence>
<dbReference type="InterPro" id="IPR027417">
    <property type="entry name" value="P-loop_NTPase"/>
</dbReference>
<dbReference type="InterPro" id="IPR000644">
    <property type="entry name" value="CBS_dom"/>
</dbReference>
<evidence type="ECO:0000313" key="9">
    <source>
        <dbReference type="EMBL" id="EGF54234.1"/>
    </source>
</evidence>
<dbReference type="GO" id="GO:0005524">
    <property type="term" value="F:ATP binding"/>
    <property type="evidence" value="ECO:0007669"/>
    <property type="project" value="UniProtKB-KW"/>
</dbReference>
<evidence type="ECO:0000256" key="3">
    <source>
        <dbReference type="ARBA" id="ARBA00022741"/>
    </source>
</evidence>
<dbReference type="InterPro" id="IPR005892">
    <property type="entry name" value="Gly-betaine_transp_ATP-bd"/>
</dbReference>
<evidence type="ECO:0000259" key="7">
    <source>
        <dbReference type="PROSITE" id="PS50893"/>
    </source>
</evidence>